<dbReference type="AlphaFoldDB" id="A0AAW0AHX6"/>
<comment type="caution">
    <text evidence="2">The sequence shown here is derived from an EMBL/GenBank/DDBJ whole genome shotgun (WGS) entry which is preliminary data.</text>
</comment>
<gene>
    <name evidence="2" type="ORF">R3P38DRAFT_3209680</name>
</gene>
<accession>A0AAW0AHX6</accession>
<reference evidence="2 3" key="1">
    <citation type="journal article" date="2024" name="J Genomics">
        <title>Draft genome sequencing and assembly of Favolaschia claudopus CIRM-BRFM 2984 isolated from oak limbs.</title>
        <authorList>
            <person name="Navarro D."/>
            <person name="Drula E."/>
            <person name="Chaduli D."/>
            <person name="Cazenave R."/>
            <person name="Ahrendt S."/>
            <person name="Wang J."/>
            <person name="Lipzen A."/>
            <person name="Daum C."/>
            <person name="Barry K."/>
            <person name="Grigoriev I.V."/>
            <person name="Favel A."/>
            <person name="Rosso M.N."/>
            <person name="Martin F."/>
        </authorList>
    </citation>
    <scope>NUCLEOTIDE SEQUENCE [LARGE SCALE GENOMIC DNA]</scope>
    <source>
        <strain evidence="2 3">CIRM-BRFM 2984</strain>
    </source>
</reference>
<keyword evidence="3" id="KW-1185">Reference proteome</keyword>
<feature type="compositionally biased region" description="Polar residues" evidence="1">
    <location>
        <begin position="1"/>
        <end position="17"/>
    </location>
</feature>
<name>A0AAW0AHX6_9AGAR</name>
<feature type="compositionally biased region" description="Basic and acidic residues" evidence="1">
    <location>
        <begin position="133"/>
        <end position="153"/>
    </location>
</feature>
<dbReference type="Proteomes" id="UP001362999">
    <property type="component" value="Unassembled WGS sequence"/>
</dbReference>
<evidence type="ECO:0000313" key="3">
    <source>
        <dbReference type="Proteomes" id="UP001362999"/>
    </source>
</evidence>
<feature type="region of interest" description="Disordered" evidence="1">
    <location>
        <begin position="1"/>
        <end position="20"/>
    </location>
</feature>
<feature type="region of interest" description="Disordered" evidence="1">
    <location>
        <begin position="132"/>
        <end position="153"/>
    </location>
</feature>
<organism evidence="2 3">
    <name type="scientific">Favolaschia claudopus</name>
    <dbReference type="NCBI Taxonomy" id="2862362"/>
    <lineage>
        <taxon>Eukaryota</taxon>
        <taxon>Fungi</taxon>
        <taxon>Dikarya</taxon>
        <taxon>Basidiomycota</taxon>
        <taxon>Agaricomycotina</taxon>
        <taxon>Agaricomycetes</taxon>
        <taxon>Agaricomycetidae</taxon>
        <taxon>Agaricales</taxon>
        <taxon>Marasmiineae</taxon>
        <taxon>Mycenaceae</taxon>
        <taxon>Favolaschia</taxon>
    </lineage>
</organism>
<evidence type="ECO:0000313" key="2">
    <source>
        <dbReference type="EMBL" id="KAK7012404.1"/>
    </source>
</evidence>
<proteinExistence type="predicted"/>
<sequence length="222" mass="25398">MSDQGSQNSQNPPTSTCGLPLPLQPTYDFAAWTKPPPDLPIPDDFDLKDRNKYNCEVDEHNRLSTRTTKAYEAALKDGTLTQTIDIGLKLRAVYLYNPEEVEEIASSHEYERLVGPLPSNLALLVYQKRKSKQQADDARKEKEKREKEKEKDSVRLLEGSMVMSKPVPIDSIASRPVSCPDIFLAAIAFKQHPSLFWFSDDRQPTMRHRVPRRHPLQKTNPR</sequence>
<protein>
    <submittedName>
        <fullName evidence="2">Uncharacterized protein</fullName>
    </submittedName>
</protein>
<dbReference type="EMBL" id="JAWWNJ010000065">
    <property type="protein sequence ID" value="KAK7012404.1"/>
    <property type="molecule type" value="Genomic_DNA"/>
</dbReference>
<evidence type="ECO:0000256" key="1">
    <source>
        <dbReference type="SAM" id="MobiDB-lite"/>
    </source>
</evidence>